<feature type="compositionally biased region" description="Basic and acidic residues" evidence="1">
    <location>
        <begin position="176"/>
        <end position="186"/>
    </location>
</feature>
<dbReference type="PANTHER" id="PTHR37463:SF1">
    <property type="entry name" value="DUF2256 DOMAIN-CONTAINING PROTEIN"/>
    <property type="match status" value="1"/>
</dbReference>
<protein>
    <submittedName>
        <fullName evidence="2">DUF3253 domain-containing protein</fullName>
    </submittedName>
</protein>
<dbReference type="InterPro" id="IPR036388">
    <property type="entry name" value="WH-like_DNA-bd_sf"/>
</dbReference>
<dbReference type="Proteomes" id="UP001642464">
    <property type="component" value="Unassembled WGS sequence"/>
</dbReference>
<gene>
    <name evidence="2" type="ORF">SCF082_LOCUS8671</name>
</gene>
<dbReference type="Pfam" id="PF10013">
    <property type="entry name" value="DUF2256"/>
    <property type="match status" value="1"/>
</dbReference>
<evidence type="ECO:0000313" key="2">
    <source>
        <dbReference type="EMBL" id="CAK9005595.1"/>
    </source>
</evidence>
<dbReference type="InterPro" id="IPR036390">
    <property type="entry name" value="WH_DNA-bd_sf"/>
</dbReference>
<accession>A0ABP0IU30</accession>
<dbReference type="PANTHER" id="PTHR37463">
    <property type="entry name" value="GSL3115 PROTEIN"/>
    <property type="match status" value="1"/>
</dbReference>
<feature type="region of interest" description="Disordered" evidence="1">
    <location>
        <begin position="169"/>
        <end position="189"/>
    </location>
</feature>
<name>A0ABP0IU30_9DINO</name>
<keyword evidence="3" id="KW-1185">Reference proteome</keyword>
<reference evidence="2 3" key="1">
    <citation type="submission" date="2024-02" db="EMBL/GenBank/DDBJ databases">
        <authorList>
            <person name="Chen Y."/>
            <person name="Shah S."/>
            <person name="Dougan E. K."/>
            <person name="Thang M."/>
            <person name="Chan C."/>
        </authorList>
    </citation>
    <scope>NUCLEOTIDE SEQUENCE [LARGE SCALE GENOMIC DNA]</scope>
</reference>
<organism evidence="2 3">
    <name type="scientific">Durusdinium trenchii</name>
    <dbReference type="NCBI Taxonomy" id="1381693"/>
    <lineage>
        <taxon>Eukaryota</taxon>
        <taxon>Sar</taxon>
        <taxon>Alveolata</taxon>
        <taxon>Dinophyceae</taxon>
        <taxon>Suessiales</taxon>
        <taxon>Symbiodiniaceae</taxon>
        <taxon>Durusdinium</taxon>
    </lineage>
</organism>
<evidence type="ECO:0000256" key="1">
    <source>
        <dbReference type="SAM" id="MobiDB-lite"/>
    </source>
</evidence>
<dbReference type="EMBL" id="CAXAMM010004986">
    <property type="protein sequence ID" value="CAK9005595.1"/>
    <property type="molecule type" value="Genomic_DNA"/>
</dbReference>
<proteinExistence type="predicted"/>
<dbReference type="Pfam" id="PF11625">
    <property type="entry name" value="DUF3253"/>
    <property type="match status" value="1"/>
</dbReference>
<evidence type="ECO:0000313" key="3">
    <source>
        <dbReference type="Proteomes" id="UP001642464"/>
    </source>
</evidence>
<dbReference type="InterPro" id="IPR021660">
    <property type="entry name" value="DUF3253"/>
</dbReference>
<dbReference type="SUPFAM" id="SSF46785">
    <property type="entry name" value="Winged helix' DNA-binding domain"/>
    <property type="match status" value="1"/>
</dbReference>
<dbReference type="Gene3D" id="1.10.10.10">
    <property type="entry name" value="Winged helix-like DNA-binding domain superfamily/Winged helix DNA-binding domain"/>
    <property type="match status" value="1"/>
</dbReference>
<sequence>MQRQAVKLCERCGRTITWRKKWERNWDSIKYCSKTCRGAKLRPMDETFEAEIVSLLGKRSAKATICPSEVARRVLGDEGAWRGEMEAVRQAVRRLAARNVVCVRQRGHVVDPFSFRGPIRVGRGDRFDSDVPNSLERKNLNVMDRFSSVAAMNRCVAMRDMLVVRVTGPGPARRHWQPDSEPENRRRVTLQSESNLKVNRWILVRVDAARREQDTAREAAATAQTQRAARSSAVRGVAPRGWVAVAALLLDARPD</sequence>
<dbReference type="InterPro" id="IPR017136">
    <property type="entry name" value="UCP037205"/>
</dbReference>
<comment type="caution">
    <text evidence="2">The sequence shown here is derived from an EMBL/GenBank/DDBJ whole genome shotgun (WGS) entry which is preliminary data.</text>
</comment>